<feature type="transmembrane region" description="Helical" evidence="1">
    <location>
        <begin position="87"/>
        <end position="103"/>
    </location>
</feature>
<dbReference type="Gene3D" id="1.20.1730.10">
    <property type="entry name" value="Sodium/glucose cotransporter"/>
    <property type="match status" value="2"/>
</dbReference>
<feature type="transmembrane region" description="Helical" evidence="1">
    <location>
        <begin position="57"/>
        <end position="75"/>
    </location>
</feature>
<dbReference type="STRING" id="576137.A0A1L7WNI0"/>
<feature type="transmembrane region" description="Helical" evidence="1">
    <location>
        <begin position="473"/>
        <end position="492"/>
    </location>
</feature>
<feature type="transmembrane region" description="Helical" evidence="1">
    <location>
        <begin position="124"/>
        <end position="154"/>
    </location>
</feature>
<dbReference type="EMBL" id="FJOG01000005">
    <property type="protein sequence ID" value="CZR54328.1"/>
    <property type="molecule type" value="Genomic_DNA"/>
</dbReference>
<dbReference type="GO" id="GO:0005886">
    <property type="term" value="C:plasma membrane"/>
    <property type="evidence" value="ECO:0007669"/>
    <property type="project" value="TreeGrafter"/>
</dbReference>
<dbReference type="InterPro" id="IPR038377">
    <property type="entry name" value="Na/Glc_symporter_sf"/>
</dbReference>
<evidence type="ECO:0000256" key="1">
    <source>
        <dbReference type="SAM" id="Phobius"/>
    </source>
</evidence>
<keyword evidence="1" id="KW-0472">Membrane</keyword>
<dbReference type="AlphaFoldDB" id="A0A1L7WNI0"/>
<proteinExistence type="predicted"/>
<dbReference type="PANTHER" id="PTHR46154:SF2">
    <property type="entry name" value="SOLUTE SYMPORTER FAMILY TRANSPORTER (AFU_ORTHOLOGUE AFUA_6G03200)"/>
    <property type="match status" value="1"/>
</dbReference>
<dbReference type="PANTHER" id="PTHR46154">
    <property type="match status" value="1"/>
</dbReference>
<feature type="transmembrane region" description="Helical" evidence="1">
    <location>
        <begin position="14"/>
        <end position="36"/>
    </location>
</feature>
<reference evidence="2 3" key="1">
    <citation type="submission" date="2016-03" db="EMBL/GenBank/DDBJ databases">
        <authorList>
            <person name="Ploux O."/>
        </authorList>
    </citation>
    <scope>NUCLEOTIDE SEQUENCE [LARGE SCALE GENOMIC DNA]</scope>
    <source>
        <strain evidence="2 3">UAMH 11012</strain>
    </source>
</reference>
<organism evidence="2 3">
    <name type="scientific">Phialocephala subalpina</name>
    <dbReference type="NCBI Taxonomy" id="576137"/>
    <lineage>
        <taxon>Eukaryota</taxon>
        <taxon>Fungi</taxon>
        <taxon>Dikarya</taxon>
        <taxon>Ascomycota</taxon>
        <taxon>Pezizomycotina</taxon>
        <taxon>Leotiomycetes</taxon>
        <taxon>Helotiales</taxon>
        <taxon>Mollisiaceae</taxon>
        <taxon>Phialocephala</taxon>
        <taxon>Phialocephala fortinii species complex</taxon>
    </lineage>
</organism>
<keyword evidence="1" id="KW-0812">Transmembrane</keyword>
<feature type="transmembrane region" description="Helical" evidence="1">
    <location>
        <begin position="320"/>
        <end position="341"/>
    </location>
</feature>
<name>A0A1L7WNI0_9HELO</name>
<keyword evidence="1" id="KW-1133">Transmembrane helix</keyword>
<sequence length="517" mass="55806">MSTNTIAPVLPEGAGYGVVVGIGFFFAFLMAGISYIQNRYIKYSTRGSEEFNTASRSVKSGLIAAGIVSAWTWAATPLQSSTVAYEYGISGPFWIFMFAVLAWKQNAPRCHTLKLFRSDTQANFSLGGAVVTALTGRNVYAAIFLIQLGVYVVLGGLRATFLCSSMPQNLPYFLTTIRRLHQHLHRDDNYPLLHVLSLHLQRPYRFPNRDVQSLAEASVKRPVAGNQDGSPTTAVRAYILGEMAWFAIPFGFATTLGLAAVALTDNPAYSTYPNNMTSSQISSGLSAPFAVIAHIMICVFGLSMAAFACIWNAIGIDLGWLFLVMGLLIGGAVFPAAFAVTWKKRSKYGAVLGAVGGLCAGLIAWLVEAKVYYGELTVASTGGSYPTLAGNMAGVLTGLILTAVVSILANESDLDQTPAEGSDFEKKSNSTRNNPILLTLTQTSAILPTTQHEDAEALEDKTIMEDPTRLKGGFRFACISATVLTLLMGFIIPIPMFLTHYIFSKGFFIGWVMTSFI</sequence>
<accession>A0A1L7WNI0</accession>
<dbReference type="GO" id="GO:0015204">
    <property type="term" value="F:urea transmembrane transporter activity"/>
    <property type="evidence" value="ECO:0007669"/>
    <property type="project" value="InterPro"/>
</dbReference>
<feature type="transmembrane region" description="Helical" evidence="1">
    <location>
        <begin position="348"/>
        <end position="367"/>
    </location>
</feature>
<keyword evidence="3" id="KW-1185">Reference proteome</keyword>
<evidence type="ECO:0000313" key="2">
    <source>
        <dbReference type="EMBL" id="CZR54328.1"/>
    </source>
</evidence>
<dbReference type="Proteomes" id="UP000184330">
    <property type="component" value="Unassembled WGS sequence"/>
</dbReference>
<feature type="transmembrane region" description="Helical" evidence="1">
    <location>
        <begin position="387"/>
        <end position="409"/>
    </location>
</feature>
<evidence type="ECO:0008006" key="4">
    <source>
        <dbReference type="Google" id="ProtNLM"/>
    </source>
</evidence>
<feature type="transmembrane region" description="Helical" evidence="1">
    <location>
        <begin position="285"/>
        <end position="314"/>
    </location>
</feature>
<evidence type="ECO:0000313" key="3">
    <source>
        <dbReference type="Proteomes" id="UP000184330"/>
    </source>
</evidence>
<gene>
    <name evidence="2" type="ORF">PAC_04212</name>
</gene>
<dbReference type="OrthoDB" id="6132759at2759"/>
<feature type="transmembrane region" description="Helical" evidence="1">
    <location>
        <begin position="243"/>
        <end position="264"/>
    </location>
</feature>
<protein>
    <recommendedName>
        <fullName evidence="4">DUR3-Urea permease</fullName>
    </recommendedName>
</protein>
<dbReference type="InterPro" id="IPR031155">
    <property type="entry name" value="DUR"/>
</dbReference>